<proteinExistence type="inferred from homology"/>
<evidence type="ECO:0000313" key="6">
    <source>
        <dbReference type="EMBL" id="KYG35275.1"/>
    </source>
</evidence>
<keyword evidence="7" id="KW-1185">Reference proteome</keyword>
<reference evidence="6" key="1">
    <citation type="submission" date="2016-02" db="EMBL/GenBank/DDBJ databases">
        <title>Genome sequence of Bacillus trypoxylicola KCTC 13244(T).</title>
        <authorList>
            <person name="Jeong H."/>
            <person name="Park S.-H."/>
            <person name="Choi S.-K."/>
        </authorList>
    </citation>
    <scope>NUCLEOTIDE SEQUENCE [LARGE SCALE GENOMIC DNA]</scope>
    <source>
        <strain evidence="6">KCTC 13244</strain>
    </source>
</reference>
<keyword evidence="3" id="KW-0547">Nucleotide-binding</keyword>
<evidence type="ECO:0000256" key="4">
    <source>
        <dbReference type="ARBA" id="ARBA00022840"/>
    </source>
</evidence>
<dbReference type="RefSeq" id="WP_061947438.1">
    <property type="nucleotide sequence ID" value="NZ_LTAO01000001.1"/>
</dbReference>
<dbReference type="CDD" id="cd03230">
    <property type="entry name" value="ABC_DR_subfamily_A"/>
    <property type="match status" value="1"/>
</dbReference>
<dbReference type="GO" id="GO:0005524">
    <property type="term" value="F:ATP binding"/>
    <property type="evidence" value="ECO:0007669"/>
    <property type="project" value="UniProtKB-KW"/>
</dbReference>
<dbReference type="PANTHER" id="PTHR43335:SF4">
    <property type="entry name" value="ABC TRANSPORTER, ATP-BINDING PROTEIN"/>
    <property type="match status" value="1"/>
</dbReference>
<protein>
    <submittedName>
        <fullName evidence="6">ABC transporter</fullName>
    </submittedName>
</protein>
<evidence type="ECO:0000256" key="2">
    <source>
        <dbReference type="ARBA" id="ARBA00022448"/>
    </source>
</evidence>
<evidence type="ECO:0000256" key="1">
    <source>
        <dbReference type="ARBA" id="ARBA00005417"/>
    </source>
</evidence>
<keyword evidence="2" id="KW-0813">Transport</keyword>
<comment type="similarity">
    <text evidence="1">Belongs to the ABC transporter superfamily.</text>
</comment>
<dbReference type="InterPro" id="IPR003593">
    <property type="entry name" value="AAA+_ATPase"/>
</dbReference>
<dbReference type="InterPro" id="IPR003439">
    <property type="entry name" value="ABC_transporter-like_ATP-bd"/>
</dbReference>
<dbReference type="AlphaFoldDB" id="A0A162FCD1"/>
<dbReference type="SMART" id="SM00382">
    <property type="entry name" value="AAA"/>
    <property type="match status" value="1"/>
</dbReference>
<dbReference type="STRING" id="519424.AZF04_02760"/>
<dbReference type="OrthoDB" id="9804819at2"/>
<name>A0A162FCD1_9BACI</name>
<feature type="domain" description="ABC transporter" evidence="5">
    <location>
        <begin position="2"/>
        <end position="231"/>
    </location>
</feature>
<dbReference type="EMBL" id="LTAO01000001">
    <property type="protein sequence ID" value="KYG35275.1"/>
    <property type="molecule type" value="Genomic_DNA"/>
</dbReference>
<dbReference type="PANTHER" id="PTHR43335">
    <property type="entry name" value="ABC TRANSPORTER, ATP-BINDING PROTEIN"/>
    <property type="match status" value="1"/>
</dbReference>
<gene>
    <name evidence="6" type="ORF">AZF04_02760</name>
</gene>
<keyword evidence="4" id="KW-0067">ATP-binding</keyword>
<evidence type="ECO:0000256" key="3">
    <source>
        <dbReference type="ARBA" id="ARBA00022741"/>
    </source>
</evidence>
<organism evidence="6 7">
    <name type="scientific">Alkalihalobacillus trypoxylicola</name>
    <dbReference type="NCBI Taxonomy" id="519424"/>
    <lineage>
        <taxon>Bacteria</taxon>
        <taxon>Bacillati</taxon>
        <taxon>Bacillota</taxon>
        <taxon>Bacilli</taxon>
        <taxon>Bacillales</taxon>
        <taxon>Bacillaceae</taxon>
        <taxon>Alkalihalobacillus</taxon>
    </lineage>
</organism>
<evidence type="ECO:0000313" key="7">
    <source>
        <dbReference type="Proteomes" id="UP000075806"/>
    </source>
</evidence>
<dbReference type="InterPro" id="IPR027417">
    <property type="entry name" value="P-loop_NTPase"/>
</dbReference>
<dbReference type="SUPFAM" id="SSF52540">
    <property type="entry name" value="P-loop containing nucleoside triphosphate hydrolases"/>
    <property type="match status" value="1"/>
</dbReference>
<dbReference type="Proteomes" id="UP000075806">
    <property type="component" value="Unassembled WGS sequence"/>
</dbReference>
<comment type="caution">
    <text evidence="6">The sequence shown here is derived from an EMBL/GenBank/DDBJ whole genome shotgun (WGS) entry which is preliminary data.</text>
</comment>
<sequence>MIELINITKKYGNFLALNKINLTINKGEIVGFLGRNGAGKSTLMNILTGYISMSEGEVRIHGIDILEEPEKVKKNIGYLPEIPPLYVDMTVKEYLRFVCKLKEVSKERIQSEIFEKMSFVSIEFVQNKLIKHLSKGFKQRVGLAQALIGNPELLVLDEPTSGLDPKEIIEFRQLIMDISKNSTVILSSHILSEVQALCHKVMIINEGQPLLITDPNEYLNDHLIIRIKATENEIITCLQQIPFVKSYKKIGSYELNTLDFLLISEEKLDIRETVFRSFSHHQLPLLMMKQQNNHLENLFLHATNEKAGVKS</sequence>
<dbReference type="GO" id="GO:0016887">
    <property type="term" value="F:ATP hydrolysis activity"/>
    <property type="evidence" value="ECO:0007669"/>
    <property type="project" value="InterPro"/>
</dbReference>
<dbReference type="PROSITE" id="PS50893">
    <property type="entry name" value="ABC_TRANSPORTER_2"/>
    <property type="match status" value="1"/>
</dbReference>
<evidence type="ECO:0000259" key="5">
    <source>
        <dbReference type="PROSITE" id="PS50893"/>
    </source>
</evidence>
<accession>A0A162FCD1</accession>
<dbReference type="Pfam" id="PF00005">
    <property type="entry name" value="ABC_tran"/>
    <property type="match status" value="1"/>
</dbReference>
<dbReference type="Gene3D" id="3.40.50.300">
    <property type="entry name" value="P-loop containing nucleotide triphosphate hydrolases"/>
    <property type="match status" value="1"/>
</dbReference>